<sequence length="72" mass="8193">MLAMQYRFTLPAGFDMAIVRRRIADFGHRLDACPQLIVKAYLYVQRSEGSATARRACHQPVVRQAPSDGEKR</sequence>
<organism evidence="1">
    <name type="scientific">Serratia marcescens</name>
    <dbReference type="NCBI Taxonomy" id="615"/>
    <lineage>
        <taxon>Bacteria</taxon>
        <taxon>Pseudomonadati</taxon>
        <taxon>Pseudomonadota</taxon>
        <taxon>Gammaproteobacteria</taxon>
        <taxon>Enterobacterales</taxon>
        <taxon>Yersiniaceae</taxon>
        <taxon>Serratia</taxon>
    </lineage>
</organism>
<dbReference type="EMBL" id="LT575490">
    <property type="protein sequence ID" value="SAY42186.1"/>
    <property type="molecule type" value="Genomic_DNA"/>
</dbReference>
<proteinExistence type="predicted"/>
<accession>A0A1C3HAY7</accession>
<protein>
    <submittedName>
        <fullName evidence="1">Uncharacterized protein</fullName>
    </submittedName>
</protein>
<gene>
    <name evidence="1" type="ORF">PWN146_00864</name>
</gene>
<name>A0A1C3HAY7_SERMA</name>
<reference evidence="1" key="1">
    <citation type="submission" date="2016-05" db="EMBL/GenBank/DDBJ databases">
        <authorList>
            <person name="Cock P.J.A."/>
            <person name="Cock P.J.A."/>
        </authorList>
    </citation>
    <scope>NUCLEOTIDE SEQUENCE</scope>
    <source>
        <strain evidence="1">PWN146_assembly</strain>
    </source>
</reference>
<dbReference type="Pfam" id="PF16157">
    <property type="entry name" value="DUF4865"/>
    <property type="match status" value="1"/>
</dbReference>
<evidence type="ECO:0000313" key="1">
    <source>
        <dbReference type="EMBL" id="SAY42186.1"/>
    </source>
</evidence>
<dbReference type="AlphaFoldDB" id="A0A1C3HAY7"/>
<dbReference type="InterPro" id="IPR032349">
    <property type="entry name" value="DUF4865"/>
</dbReference>